<evidence type="ECO:0000256" key="5">
    <source>
        <dbReference type="ARBA" id="ARBA00038359"/>
    </source>
</evidence>
<feature type="region of interest" description="Disordered" evidence="6">
    <location>
        <begin position="309"/>
        <end position="328"/>
    </location>
</feature>
<evidence type="ECO:0000313" key="10">
    <source>
        <dbReference type="Proteomes" id="UP000462212"/>
    </source>
</evidence>
<keyword evidence="2 7" id="KW-0812">Transmembrane</keyword>
<evidence type="ECO:0000256" key="4">
    <source>
        <dbReference type="ARBA" id="ARBA00023136"/>
    </source>
</evidence>
<evidence type="ECO:0000256" key="1">
    <source>
        <dbReference type="ARBA" id="ARBA00004141"/>
    </source>
</evidence>
<feature type="transmembrane region" description="Helical" evidence="7">
    <location>
        <begin position="21"/>
        <end position="43"/>
    </location>
</feature>
<reference evidence="9 10" key="1">
    <citation type="submission" date="2018-05" db="EMBL/GenBank/DDBJ databases">
        <title>Genome sequencing and assembly of the regulated plant pathogen Lachnellula willkommii and related sister species for the development of diagnostic species identification markers.</title>
        <authorList>
            <person name="Giroux E."/>
            <person name="Bilodeau G."/>
        </authorList>
    </citation>
    <scope>NUCLEOTIDE SEQUENCE [LARGE SCALE GENOMIC DNA]</scope>
    <source>
        <strain evidence="9 10">CBS 197.66</strain>
    </source>
</reference>
<feature type="transmembrane region" description="Helical" evidence="7">
    <location>
        <begin position="118"/>
        <end position="143"/>
    </location>
</feature>
<dbReference type="GO" id="GO:0016020">
    <property type="term" value="C:membrane"/>
    <property type="evidence" value="ECO:0007669"/>
    <property type="project" value="UniProtKB-SubCell"/>
</dbReference>
<comment type="caution">
    <text evidence="9">The sequence shown here is derived from an EMBL/GenBank/DDBJ whole genome shotgun (WGS) entry which is preliminary data.</text>
</comment>
<accession>A0A8H8S3F5</accession>
<keyword evidence="10" id="KW-1185">Reference proteome</keyword>
<feature type="transmembrane region" description="Helical" evidence="7">
    <location>
        <begin position="163"/>
        <end position="185"/>
    </location>
</feature>
<feature type="transmembrane region" description="Helical" evidence="7">
    <location>
        <begin position="80"/>
        <end position="106"/>
    </location>
</feature>
<evidence type="ECO:0000256" key="6">
    <source>
        <dbReference type="SAM" id="MobiDB-lite"/>
    </source>
</evidence>
<comment type="subcellular location">
    <subcellularLocation>
        <location evidence="1">Membrane</location>
        <topology evidence="1">Multi-pass membrane protein</topology>
    </subcellularLocation>
</comment>
<dbReference type="PANTHER" id="PTHR33048">
    <property type="entry name" value="PTH11-LIKE INTEGRAL MEMBRANE PROTEIN (AFU_ORTHOLOGUE AFUA_5G11245)"/>
    <property type="match status" value="1"/>
</dbReference>
<protein>
    <recommendedName>
        <fullName evidence="8">Rhodopsin domain-containing protein</fullName>
    </recommendedName>
</protein>
<evidence type="ECO:0000256" key="7">
    <source>
        <dbReference type="SAM" id="Phobius"/>
    </source>
</evidence>
<dbReference type="OrthoDB" id="10017208at2759"/>
<gene>
    <name evidence="9" type="ORF">LSUB1_G000099</name>
</gene>
<dbReference type="AlphaFoldDB" id="A0A8H8S3F5"/>
<evidence type="ECO:0000313" key="9">
    <source>
        <dbReference type="EMBL" id="TVY45829.1"/>
    </source>
</evidence>
<name>A0A8H8S3F5_9HELO</name>
<keyword evidence="4 7" id="KW-0472">Membrane</keyword>
<sequence>MTLFGITGGNENDPYFSYGPLLNRVGICMMCLSGIAVTLRFLTRRIARQPIKLDDYLIIAGLLLSWSGSIIQFIEAEIKQFLILIYASQIVYILAVATIKFSIIAFIRRVFDVSTTKLPTYIIVSIIMSWLIALELVAIFACHPIRGYWDKTIPSKCINTTNFYYGIGIPNLITDVMLIIFPLPMVWKLHMPLSQKIAVSGIFALGGFIVAVSFIHIFTVDSIGKNPDISWEIVPDALWNGIECNIGTVLACLSSMRPLLRFIIGQKLKSTVVKGSSIESQSGNHLHSHQWSNIKRTNQLTISSFSRLHDADEGDEGDDEGPKMRHRDIELGQVRTQTRITARA</sequence>
<evidence type="ECO:0000256" key="2">
    <source>
        <dbReference type="ARBA" id="ARBA00022692"/>
    </source>
</evidence>
<dbReference type="InterPro" id="IPR049326">
    <property type="entry name" value="Rhodopsin_dom_fungi"/>
</dbReference>
<evidence type="ECO:0000256" key="3">
    <source>
        <dbReference type="ARBA" id="ARBA00022989"/>
    </source>
</evidence>
<dbReference type="Proteomes" id="UP000462212">
    <property type="component" value="Unassembled WGS sequence"/>
</dbReference>
<keyword evidence="3 7" id="KW-1133">Transmembrane helix</keyword>
<organism evidence="9 10">
    <name type="scientific">Lachnellula subtilissima</name>
    <dbReference type="NCBI Taxonomy" id="602034"/>
    <lineage>
        <taxon>Eukaryota</taxon>
        <taxon>Fungi</taxon>
        <taxon>Dikarya</taxon>
        <taxon>Ascomycota</taxon>
        <taxon>Pezizomycotina</taxon>
        <taxon>Leotiomycetes</taxon>
        <taxon>Helotiales</taxon>
        <taxon>Lachnaceae</taxon>
        <taxon>Lachnellula</taxon>
    </lineage>
</organism>
<comment type="similarity">
    <text evidence="5">Belongs to the SAT4 family.</text>
</comment>
<dbReference type="PANTHER" id="PTHR33048:SF47">
    <property type="entry name" value="INTEGRAL MEMBRANE PROTEIN-RELATED"/>
    <property type="match status" value="1"/>
</dbReference>
<evidence type="ECO:0000259" key="8">
    <source>
        <dbReference type="Pfam" id="PF20684"/>
    </source>
</evidence>
<proteinExistence type="inferred from homology"/>
<dbReference type="InterPro" id="IPR052337">
    <property type="entry name" value="SAT4-like"/>
</dbReference>
<feature type="transmembrane region" description="Helical" evidence="7">
    <location>
        <begin position="197"/>
        <end position="218"/>
    </location>
</feature>
<feature type="domain" description="Rhodopsin" evidence="8">
    <location>
        <begin position="39"/>
        <end position="261"/>
    </location>
</feature>
<dbReference type="Pfam" id="PF20684">
    <property type="entry name" value="Fung_rhodopsin"/>
    <property type="match status" value="1"/>
</dbReference>
<dbReference type="EMBL" id="QGMJ01000005">
    <property type="protein sequence ID" value="TVY45829.1"/>
    <property type="molecule type" value="Genomic_DNA"/>
</dbReference>